<evidence type="ECO:0000313" key="3">
    <source>
        <dbReference type="WBParaSite" id="Pan_g17379.t1"/>
    </source>
</evidence>
<dbReference type="SUPFAM" id="SSF53474">
    <property type="entry name" value="alpha/beta-Hydrolases"/>
    <property type="match status" value="1"/>
</dbReference>
<evidence type="ECO:0000313" key="2">
    <source>
        <dbReference type="Proteomes" id="UP000492821"/>
    </source>
</evidence>
<reference evidence="2" key="1">
    <citation type="journal article" date="2013" name="Genetics">
        <title>The draft genome and transcriptome of Panagrellus redivivus are shaped by the harsh demands of a free-living lifestyle.</title>
        <authorList>
            <person name="Srinivasan J."/>
            <person name="Dillman A.R."/>
            <person name="Macchietto M.G."/>
            <person name="Heikkinen L."/>
            <person name="Lakso M."/>
            <person name="Fracchia K.M."/>
            <person name="Antoshechkin I."/>
            <person name="Mortazavi A."/>
            <person name="Wong G."/>
            <person name="Sternberg P.W."/>
        </authorList>
    </citation>
    <scope>NUCLEOTIDE SEQUENCE [LARGE SCALE GENOMIC DNA]</scope>
    <source>
        <strain evidence="2">MT8872</strain>
    </source>
</reference>
<sequence length="127" mass="14080">MPPPMDTAEADKFHVSSDAKRFMWILMEEFTNLGQYPTPKATSLIKAIIAEEDAYVIRNDVPDLTEVWPGAQVQVIPGEGHVMAYIKNHSVFRKAISEMMQATQEHNDAGTKEPITPSPSPAPQTSN</sequence>
<accession>A0A7E4ZU35</accession>
<protein>
    <submittedName>
        <fullName evidence="3">Hydrolase</fullName>
    </submittedName>
</protein>
<feature type="compositionally biased region" description="Pro residues" evidence="1">
    <location>
        <begin position="116"/>
        <end position="127"/>
    </location>
</feature>
<dbReference type="InterPro" id="IPR019149">
    <property type="entry name" value="ABHD18"/>
</dbReference>
<name>A0A7E4ZU35_PANRE</name>
<dbReference type="InterPro" id="IPR029058">
    <property type="entry name" value="AB_hydrolase_fold"/>
</dbReference>
<proteinExistence type="predicted"/>
<evidence type="ECO:0000256" key="1">
    <source>
        <dbReference type="SAM" id="MobiDB-lite"/>
    </source>
</evidence>
<dbReference type="PANTHER" id="PTHR13617:SF14">
    <property type="entry name" value="PROTEIN ABHD18"/>
    <property type="match status" value="1"/>
</dbReference>
<reference evidence="3" key="2">
    <citation type="submission" date="2020-10" db="UniProtKB">
        <authorList>
            <consortium name="WormBaseParasite"/>
        </authorList>
    </citation>
    <scope>IDENTIFICATION</scope>
</reference>
<organism evidence="2 3">
    <name type="scientific">Panagrellus redivivus</name>
    <name type="common">Microworm</name>
    <dbReference type="NCBI Taxonomy" id="6233"/>
    <lineage>
        <taxon>Eukaryota</taxon>
        <taxon>Metazoa</taxon>
        <taxon>Ecdysozoa</taxon>
        <taxon>Nematoda</taxon>
        <taxon>Chromadorea</taxon>
        <taxon>Rhabditida</taxon>
        <taxon>Tylenchina</taxon>
        <taxon>Panagrolaimomorpha</taxon>
        <taxon>Panagrolaimoidea</taxon>
        <taxon>Panagrolaimidae</taxon>
        <taxon>Panagrellus</taxon>
    </lineage>
</organism>
<dbReference type="Pfam" id="PF09752">
    <property type="entry name" value="ABHD18"/>
    <property type="match status" value="1"/>
</dbReference>
<dbReference type="AlphaFoldDB" id="A0A7E4ZU35"/>
<dbReference type="Proteomes" id="UP000492821">
    <property type="component" value="Unassembled WGS sequence"/>
</dbReference>
<keyword evidence="2" id="KW-1185">Reference proteome</keyword>
<dbReference type="PANTHER" id="PTHR13617">
    <property type="entry name" value="PROTEIN ABHD18"/>
    <property type="match status" value="1"/>
</dbReference>
<feature type="region of interest" description="Disordered" evidence="1">
    <location>
        <begin position="101"/>
        <end position="127"/>
    </location>
</feature>
<dbReference type="WBParaSite" id="Pan_g17379.t1">
    <property type="protein sequence ID" value="Pan_g17379.t1"/>
    <property type="gene ID" value="Pan_g17379"/>
</dbReference>